<sequence length="74" mass="8811">MEEGSIYFFLRVFVFFFFFFQIILFHGCSIIVKTQEAKGRCIHLKYTLLSIMCLPHSVMARLFIPLLNVYLLVR</sequence>
<keyword evidence="3" id="KW-1185">Reference proteome</keyword>
<feature type="transmembrane region" description="Helical" evidence="1">
    <location>
        <begin position="6"/>
        <end position="32"/>
    </location>
</feature>
<protein>
    <submittedName>
        <fullName evidence="2">Uncharacterized protein</fullName>
    </submittedName>
</protein>
<proteinExistence type="predicted"/>
<dbReference type="RefSeq" id="XP_018187860.1">
    <property type="nucleotide sequence ID" value="XM_018329277.1"/>
</dbReference>
<evidence type="ECO:0000313" key="3">
    <source>
        <dbReference type="Proteomes" id="UP000076632"/>
    </source>
</evidence>
<dbReference type="InParanoid" id="A0A165GKK3"/>
<gene>
    <name evidence="2" type="ORF">L228DRAFT_150252</name>
</gene>
<dbReference type="EMBL" id="KV407459">
    <property type="protein sequence ID" value="KZF22305.1"/>
    <property type="molecule type" value="Genomic_DNA"/>
</dbReference>
<keyword evidence="1" id="KW-1133">Transmembrane helix</keyword>
<accession>A0A165GKK3</accession>
<dbReference type="GeneID" id="28894414"/>
<dbReference type="Proteomes" id="UP000076632">
    <property type="component" value="Unassembled WGS sequence"/>
</dbReference>
<dbReference type="AlphaFoldDB" id="A0A165GKK3"/>
<keyword evidence="1" id="KW-0472">Membrane</keyword>
<keyword evidence="1" id="KW-0812">Transmembrane</keyword>
<evidence type="ECO:0000256" key="1">
    <source>
        <dbReference type="SAM" id="Phobius"/>
    </source>
</evidence>
<name>A0A165GKK3_XYLHT</name>
<reference evidence="2 3" key="1">
    <citation type="journal article" date="2016" name="Fungal Biol.">
        <title>The genome of Xylona heveae provides a window into fungal endophytism.</title>
        <authorList>
            <person name="Gazis R."/>
            <person name="Kuo A."/>
            <person name="Riley R."/>
            <person name="LaButti K."/>
            <person name="Lipzen A."/>
            <person name="Lin J."/>
            <person name="Amirebrahimi M."/>
            <person name="Hesse C.N."/>
            <person name="Spatafora J.W."/>
            <person name="Henrissat B."/>
            <person name="Hainaut M."/>
            <person name="Grigoriev I.V."/>
            <person name="Hibbett D.S."/>
        </authorList>
    </citation>
    <scope>NUCLEOTIDE SEQUENCE [LARGE SCALE GENOMIC DNA]</scope>
    <source>
        <strain evidence="2 3">TC161</strain>
    </source>
</reference>
<organism evidence="2 3">
    <name type="scientific">Xylona heveae (strain CBS 132557 / TC161)</name>
    <dbReference type="NCBI Taxonomy" id="1328760"/>
    <lineage>
        <taxon>Eukaryota</taxon>
        <taxon>Fungi</taxon>
        <taxon>Dikarya</taxon>
        <taxon>Ascomycota</taxon>
        <taxon>Pezizomycotina</taxon>
        <taxon>Xylonomycetes</taxon>
        <taxon>Xylonales</taxon>
        <taxon>Xylonaceae</taxon>
        <taxon>Xylona</taxon>
    </lineage>
</organism>
<evidence type="ECO:0000313" key="2">
    <source>
        <dbReference type="EMBL" id="KZF22305.1"/>
    </source>
</evidence>